<proteinExistence type="predicted"/>
<accession>A0A975HJ60</accession>
<evidence type="ECO:0000313" key="2">
    <source>
        <dbReference type="EMBL" id="QTH64980.1"/>
    </source>
</evidence>
<organism evidence="2 3">
    <name type="scientific">Psychrosphaera ytuae</name>
    <dbReference type="NCBI Taxonomy" id="2820710"/>
    <lineage>
        <taxon>Bacteria</taxon>
        <taxon>Pseudomonadati</taxon>
        <taxon>Pseudomonadota</taxon>
        <taxon>Gammaproteobacteria</taxon>
        <taxon>Alteromonadales</taxon>
        <taxon>Pseudoalteromonadaceae</taxon>
        <taxon>Psychrosphaera</taxon>
    </lineage>
</organism>
<dbReference type="AlphaFoldDB" id="A0A975HJ60"/>
<dbReference type="Proteomes" id="UP000682739">
    <property type="component" value="Chromosome"/>
</dbReference>
<dbReference type="KEGG" id="psym:J1N51_05900"/>
<dbReference type="PROSITE" id="PS51257">
    <property type="entry name" value="PROKAR_LIPOPROTEIN"/>
    <property type="match status" value="1"/>
</dbReference>
<dbReference type="RefSeq" id="WP_208833015.1">
    <property type="nucleotide sequence ID" value="NZ_CP072110.1"/>
</dbReference>
<sequence length="202" mass="22555">MRVLFLVLIGVLSGCSTIEKVAELQNPKPPEGYKQYQPESAQDTMHAHVELLARQLLDTTNSFDPTRPVAVGTFLPANSLKQDKNKSHRGIGLQLQESMMTFLTQAGLKVIEFKVKKSMSVAAEYDQFVSRAVTDLDPAVRADYILVGNYTQQQDNLMVNVRLIDVGSKTIVAAATDYLPLTAMWSHEKVKLKNDQLIRGEY</sequence>
<gene>
    <name evidence="2" type="ORF">J1N51_05900</name>
</gene>
<protein>
    <recommendedName>
        <fullName evidence="1">FlgO domain-containing protein</fullName>
    </recommendedName>
</protein>
<dbReference type="InterPro" id="IPR014549">
    <property type="entry name" value="FlgO"/>
</dbReference>
<evidence type="ECO:0000313" key="3">
    <source>
        <dbReference type="Proteomes" id="UP000682739"/>
    </source>
</evidence>
<evidence type="ECO:0000259" key="1">
    <source>
        <dbReference type="Pfam" id="PF17680"/>
    </source>
</evidence>
<feature type="domain" description="FlgO" evidence="1">
    <location>
        <begin position="52"/>
        <end position="183"/>
    </location>
</feature>
<reference evidence="2" key="1">
    <citation type="submission" date="2021-03" db="EMBL/GenBank/DDBJ databases">
        <title>Description of Psychrosphaera ytuae sp. nov. isolated from deep sea sediment of South China Sea.</title>
        <authorList>
            <person name="Zhang J."/>
            <person name="Xu X.-D."/>
        </authorList>
    </citation>
    <scope>NUCLEOTIDE SEQUENCE</scope>
    <source>
        <strain evidence="2">MTZ26</strain>
    </source>
</reference>
<dbReference type="EMBL" id="CP072110">
    <property type="protein sequence ID" value="QTH64980.1"/>
    <property type="molecule type" value="Genomic_DNA"/>
</dbReference>
<dbReference type="Pfam" id="PF17680">
    <property type="entry name" value="FlgO"/>
    <property type="match status" value="1"/>
</dbReference>
<dbReference type="InterPro" id="IPR041215">
    <property type="entry name" value="FlgO_dom"/>
</dbReference>
<name>A0A975HJ60_9GAMM</name>
<dbReference type="PIRSF" id="PIRSF028688">
    <property type="entry name" value="UCP_imp_028688"/>
    <property type="match status" value="1"/>
</dbReference>
<keyword evidence="3" id="KW-1185">Reference proteome</keyword>
<dbReference type="Gene3D" id="3.40.50.10610">
    <property type="entry name" value="ABC-type transport auxiliary lipoprotein component"/>
    <property type="match status" value="1"/>
</dbReference>